<evidence type="ECO:0000256" key="2">
    <source>
        <dbReference type="ARBA" id="ARBA00022448"/>
    </source>
</evidence>
<dbReference type="KEGG" id="rri:A1G_01540"/>
<dbReference type="InterPro" id="IPR036640">
    <property type="entry name" value="ABC1_TM_sf"/>
</dbReference>
<evidence type="ECO:0000313" key="8">
    <source>
        <dbReference type="EMBL" id="ABV75880.1"/>
    </source>
</evidence>
<protein>
    <recommendedName>
        <fullName evidence="7">ABC transporter domain-containing protein</fullName>
    </recommendedName>
</protein>
<evidence type="ECO:0000256" key="6">
    <source>
        <dbReference type="SAM" id="Phobius"/>
    </source>
</evidence>
<dbReference type="GO" id="GO:0042626">
    <property type="term" value="F:ATPase-coupled transmembrane transporter activity"/>
    <property type="evidence" value="ECO:0007669"/>
    <property type="project" value="TreeGrafter"/>
</dbReference>
<dbReference type="GO" id="GO:0005524">
    <property type="term" value="F:ATP binding"/>
    <property type="evidence" value="ECO:0007669"/>
    <property type="project" value="InterPro"/>
</dbReference>
<gene>
    <name evidence="8" type="ordered locus">A1G_01540</name>
</gene>
<keyword evidence="3 6" id="KW-0812">Transmembrane</keyword>
<dbReference type="SUPFAM" id="SSF52540">
    <property type="entry name" value="P-loop containing nucleoside triphosphate hydrolases"/>
    <property type="match status" value="1"/>
</dbReference>
<dbReference type="GO" id="GO:0005886">
    <property type="term" value="C:plasma membrane"/>
    <property type="evidence" value="ECO:0007669"/>
    <property type="project" value="UniProtKB-SubCell"/>
</dbReference>
<sequence length="185" mass="20720">MILSANAINQNKMIVGDLIMVNTYLFQLSMLLSILGFAYREIKNALVSMEDMFKLLDIPVEVEDALNAKELIILKGVVSFDNVSFAYNQERPILHNISFTIKSSKTLAVVGSSGAGKSTISRLFFRFYNINSGNITIDGQDIREVTQQSLRKSIGIVLQDTVLFNDTRYITTSHTVIMQQATMKL</sequence>
<comment type="subcellular location">
    <subcellularLocation>
        <location evidence="1">Cell membrane</location>
        <topology evidence="1">Multi-pass membrane protein</topology>
    </subcellularLocation>
</comment>
<keyword evidence="2" id="KW-0813">Transport</keyword>
<dbReference type="InterPro" id="IPR003439">
    <property type="entry name" value="ABC_transporter-like_ATP-bd"/>
</dbReference>
<dbReference type="HOGENOM" id="CLU_1460239_0_0_5"/>
<organism evidence="8 9">
    <name type="scientific">Rickettsia rickettsii (strain Sheila Smith)</name>
    <dbReference type="NCBI Taxonomy" id="392021"/>
    <lineage>
        <taxon>Bacteria</taxon>
        <taxon>Pseudomonadati</taxon>
        <taxon>Pseudomonadota</taxon>
        <taxon>Alphaproteobacteria</taxon>
        <taxon>Rickettsiales</taxon>
        <taxon>Rickettsiaceae</taxon>
        <taxon>Rickettsieae</taxon>
        <taxon>Rickettsia</taxon>
        <taxon>spotted fever group</taxon>
    </lineage>
</organism>
<dbReference type="SUPFAM" id="SSF90123">
    <property type="entry name" value="ABC transporter transmembrane region"/>
    <property type="match status" value="1"/>
</dbReference>
<accession>A0A0H3AWJ3</accession>
<dbReference type="PANTHER" id="PTHR24221">
    <property type="entry name" value="ATP-BINDING CASSETTE SUB-FAMILY B"/>
    <property type="match status" value="1"/>
</dbReference>
<evidence type="ECO:0000256" key="3">
    <source>
        <dbReference type="ARBA" id="ARBA00022692"/>
    </source>
</evidence>
<evidence type="ECO:0000256" key="5">
    <source>
        <dbReference type="ARBA" id="ARBA00023136"/>
    </source>
</evidence>
<dbReference type="AlphaFoldDB" id="A0A0H3AWJ3"/>
<keyword evidence="5 6" id="KW-0472">Membrane</keyword>
<dbReference type="EMBL" id="CP000848">
    <property type="protein sequence ID" value="ABV75880.1"/>
    <property type="molecule type" value="Genomic_DNA"/>
</dbReference>
<evidence type="ECO:0000256" key="1">
    <source>
        <dbReference type="ARBA" id="ARBA00004651"/>
    </source>
</evidence>
<dbReference type="GO" id="GO:0006879">
    <property type="term" value="P:intracellular iron ion homeostasis"/>
    <property type="evidence" value="ECO:0007669"/>
    <property type="project" value="TreeGrafter"/>
</dbReference>
<evidence type="ECO:0000259" key="7">
    <source>
        <dbReference type="Pfam" id="PF00005"/>
    </source>
</evidence>
<dbReference type="Gene3D" id="3.40.50.300">
    <property type="entry name" value="P-loop containing nucleotide triphosphate hydrolases"/>
    <property type="match status" value="1"/>
</dbReference>
<dbReference type="InterPro" id="IPR027417">
    <property type="entry name" value="P-loop_NTPase"/>
</dbReference>
<dbReference type="PANTHER" id="PTHR24221:SF402">
    <property type="entry name" value="IRON-SULFUR CLUSTERS TRANSPORTER ABCB7, MITOCHONDRIAL"/>
    <property type="match status" value="1"/>
</dbReference>
<dbReference type="GO" id="GO:0016887">
    <property type="term" value="F:ATP hydrolysis activity"/>
    <property type="evidence" value="ECO:0007669"/>
    <property type="project" value="InterPro"/>
</dbReference>
<feature type="domain" description="ABC transporter" evidence="7">
    <location>
        <begin position="94"/>
        <end position="169"/>
    </location>
</feature>
<dbReference type="Pfam" id="PF00005">
    <property type="entry name" value="ABC_tran"/>
    <property type="match status" value="1"/>
</dbReference>
<feature type="transmembrane region" description="Helical" evidence="6">
    <location>
        <begin position="19"/>
        <end position="39"/>
    </location>
</feature>
<dbReference type="Proteomes" id="UP000006832">
    <property type="component" value="Chromosome"/>
</dbReference>
<dbReference type="InterPro" id="IPR039421">
    <property type="entry name" value="Type_1_exporter"/>
</dbReference>
<proteinExistence type="predicted"/>
<keyword evidence="4 6" id="KW-1133">Transmembrane helix</keyword>
<name>A0A0H3AWJ3_RICRS</name>
<evidence type="ECO:0000313" key="9">
    <source>
        <dbReference type="Proteomes" id="UP000006832"/>
    </source>
</evidence>
<evidence type="ECO:0000256" key="4">
    <source>
        <dbReference type="ARBA" id="ARBA00022989"/>
    </source>
</evidence>
<reference evidence="9" key="1">
    <citation type="submission" date="2007-09" db="EMBL/GenBank/DDBJ databases">
        <title>Complete genome sequence of Rickettsia rickettsii.</title>
        <authorList>
            <person name="Madan A."/>
            <person name="Fahey J."/>
            <person name="Helton E."/>
            <person name="Ketteman M."/>
            <person name="Madan A."/>
            <person name="Rodrigues S."/>
            <person name="Sanchez A."/>
            <person name="Dasch G."/>
            <person name="Eremeeva M."/>
        </authorList>
    </citation>
    <scope>NUCLEOTIDE SEQUENCE [LARGE SCALE GENOMIC DNA]</scope>
    <source>
        <strain evidence="9">Sheila Smith</strain>
    </source>
</reference>
<dbReference type="Gene3D" id="1.20.1560.10">
    <property type="entry name" value="ABC transporter type 1, transmembrane domain"/>
    <property type="match status" value="1"/>
</dbReference>